<dbReference type="SMART" id="SM00342">
    <property type="entry name" value="HTH_ARAC"/>
    <property type="match status" value="1"/>
</dbReference>
<accession>A0A367GRX6</accession>
<dbReference type="SUPFAM" id="SSF51182">
    <property type="entry name" value="RmlC-like cupins"/>
    <property type="match status" value="1"/>
</dbReference>
<dbReference type="OrthoDB" id="9787988at2"/>
<dbReference type="InterPro" id="IPR011051">
    <property type="entry name" value="RmlC_Cupin_sf"/>
</dbReference>
<evidence type="ECO:0000313" key="6">
    <source>
        <dbReference type="Proteomes" id="UP000253209"/>
    </source>
</evidence>
<dbReference type="GO" id="GO:0003700">
    <property type="term" value="F:DNA-binding transcription factor activity"/>
    <property type="evidence" value="ECO:0007669"/>
    <property type="project" value="InterPro"/>
</dbReference>
<dbReference type="InterPro" id="IPR014710">
    <property type="entry name" value="RmlC-like_jellyroll"/>
</dbReference>
<dbReference type="InterPro" id="IPR018060">
    <property type="entry name" value="HTH_AraC"/>
</dbReference>
<keyword evidence="3" id="KW-0804">Transcription</keyword>
<dbReference type="Pfam" id="PF12833">
    <property type="entry name" value="HTH_18"/>
    <property type="match status" value="1"/>
</dbReference>
<evidence type="ECO:0000256" key="3">
    <source>
        <dbReference type="ARBA" id="ARBA00023163"/>
    </source>
</evidence>
<name>A0A367GRX6_9SPHI</name>
<keyword evidence="6" id="KW-1185">Reference proteome</keyword>
<comment type="caution">
    <text evidence="5">The sequence shown here is derived from an EMBL/GenBank/DDBJ whole genome shotgun (WGS) entry which is preliminary data.</text>
</comment>
<dbReference type="AlphaFoldDB" id="A0A367GRX6"/>
<dbReference type="SUPFAM" id="SSF46689">
    <property type="entry name" value="Homeodomain-like"/>
    <property type="match status" value="2"/>
</dbReference>
<sequence>MKAILCKVDTGRDNSFSVREDILPYLYNHWHYHPELELTMIRKGRGTRLVGDSIEEFDDGDIILLGSNLPHLWRSEPAYFDKGSNLHTESIAVHFNEFFWGTAFSELPEMKNIRELLERAKLGIKIKGKTRLLIQKKLEDIMHVNGIKRIEYLLIMLELIATSTSCSTLSSSGFSKTYNMNNTDKINDIYVYTFNNFKTKITVKEVASKVNLSPHSFCRYFKTRTLKTYGQFLSEVRVGYACKLLIDNRLSISQVCYECGFYNLSNFNRCFKSITNKTPLQYFKEYADS</sequence>
<dbReference type="Gene3D" id="2.60.120.10">
    <property type="entry name" value="Jelly Rolls"/>
    <property type="match status" value="1"/>
</dbReference>
<dbReference type="InterPro" id="IPR009057">
    <property type="entry name" value="Homeodomain-like_sf"/>
</dbReference>
<dbReference type="Proteomes" id="UP000253209">
    <property type="component" value="Unassembled WGS sequence"/>
</dbReference>
<evidence type="ECO:0000256" key="1">
    <source>
        <dbReference type="ARBA" id="ARBA00023015"/>
    </source>
</evidence>
<proteinExistence type="predicted"/>
<dbReference type="PANTHER" id="PTHR43280:SF27">
    <property type="entry name" value="TRANSCRIPTIONAL REGULATOR MTLR"/>
    <property type="match status" value="1"/>
</dbReference>
<evidence type="ECO:0000313" key="5">
    <source>
        <dbReference type="EMBL" id="RCH55865.1"/>
    </source>
</evidence>
<dbReference type="InterPro" id="IPR018062">
    <property type="entry name" value="HTH_AraC-typ_CS"/>
</dbReference>
<gene>
    <name evidence="5" type="ORF">DJ568_03685</name>
</gene>
<dbReference type="PROSITE" id="PS00041">
    <property type="entry name" value="HTH_ARAC_FAMILY_1"/>
    <property type="match status" value="1"/>
</dbReference>
<dbReference type="EMBL" id="QGDC01000002">
    <property type="protein sequence ID" value="RCH55865.1"/>
    <property type="molecule type" value="Genomic_DNA"/>
</dbReference>
<keyword evidence="1" id="KW-0805">Transcription regulation</keyword>
<organism evidence="5 6">
    <name type="scientific">Mucilaginibacter hurinus</name>
    <dbReference type="NCBI Taxonomy" id="2201324"/>
    <lineage>
        <taxon>Bacteria</taxon>
        <taxon>Pseudomonadati</taxon>
        <taxon>Bacteroidota</taxon>
        <taxon>Sphingobacteriia</taxon>
        <taxon>Sphingobacteriales</taxon>
        <taxon>Sphingobacteriaceae</taxon>
        <taxon>Mucilaginibacter</taxon>
    </lineage>
</organism>
<dbReference type="CDD" id="cd06976">
    <property type="entry name" value="cupin_MtlR-like_N"/>
    <property type="match status" value="1"/>
</dbReference>
<evidence type="ECO:0000259" key="4">
    <source>
        <dbReference type="PROSITE" id="PS01124"/>
    </source>
</evidence>
<dbReference type="Gene3D" id="1.10.10.60">
    <property type="entry name" value="Homeodomain-like"/>
    <property type="match status" value="2"/>
</dbReference>
<dbReference type="PROSITE" id="PS01124">
    <property type="entry name" value="HTH_ARAC_FAMILY_2"/>
    <property type="match status" value="1"/>
</dbReference>
<dbReference type="PANTHER" id="PTHR43280">
    <property type="entry name" value="ARAC-FAMILY TRANSCRIPTIONAL REGULATOR"/>
    <property type="match status" value="1"/>
</dbReference>
<dbReference type="GO" id="GO:0043565">
    <property type="term" value="F:sequence-specific DNA binding"/>
    <property type="evidence" value="ECO:0007669"/>
    <property type="project" value="InterPro"/>
</dbReference>
<reference evidence="5 6" key="1">
    <citation type="submission" date="2018-05" db="EMBL/GenBank/DDBJ databases">
        <title>Mucilaginibacter hurinus sp. nov., isolated from briquette warehouse soil.</title>
        <authorList>
            <person name="Choi L."/>
        </authorList>
    </citation>
    <scope>NUCLEOTIDE SEQUENCE [LARGE SCALE GENOMIC DNA]</scope>
    <source>
        <strain evidence="5 6">ZR32</strain>
    </source>
</reference>
<keyword evidence="2" id="KW-0238">DNA-binding</keyword>
<dbReference type="RefSeq" id="WP_114003901.1">
    <property type="nucleotide sequence ID" value="NZ_QGDC01000002.1"/>
</dbReference>
<feature type="domain" description="HTH araC/xylS-type" evidence="4">
    <location>
        <begin position="187"/>
        <end position="285"/>
    </location>
</feature>
<evidence type="ECO:0000256" key="2">
    <source>
        <dbReference type="ARBA" id="ARBA00023125"/>
    </source>
</evidence>
<protein>
    <submittedName>
        <fullName evidence="5">AraC family transcriptional regulator</fullName>
    </submittedName>
</protein>